<dbReference type="PANTHER" id="PTHR12080:SF80">
    <property type="entry name" value="IMMUNOGLOBULIN V-SET DOMAIN-CONTAINING PROTEIN"/>
    <property type="match status" value="1"/>
</dbReference>
<keyword evidence="2" id="KW-0732">Signal</keyword>
<evidence type="ECO:0000256" key="3">
    <source>
        <dbReference type="ARBA" id="ARBA00023136"/>
    </source>
</evidence>
<dbReference type="EMBL" id="AYCK01011924">
    <property type="status" value="NOT_ANNOTATED_CDS"/>
    <property type="molecule type" value="Genomic_DNA"/>
</dbReference>
<dbReference type="STRING" id="48698.ENSPFOP00000003252"/>
<dbReference type="Ensembl" id="ENSPFOT00000003258.2">
    <property type="protein sequence ID" value="ENSPFOP00000003252.2"/>
    <property type="gene ID" value="ENSPFOG00000003406.2"/>
</dbReference>
<dbReference type="InterPro" id="IPR013783">
    <property type="entry name" value="Ig-like_fold"/>
</dbReference>
<reference evidence="5" key="2">
    <citation type="submission" date="2025-08" db="UniProtKB">
        <authorList>
            <consortium name="Ensembl"/>
        </authorList>
    </citation>
    <scope>IDENTIFICATION</scope>
</reference>
<evidence type="ECO:0000256" key="4">
    <source>
        <dbReference type="ARBA" id="ARBA00023180"/>
    </source>
</evidence>
<dbReference type="Proteomes" id="UP000028760">
    <property type="component" value="Unassembled WGS sequence"/>
</dbReference>
<sequence>VVALHFDLVALCFHLKYLYFTGIDAFTSVFVRKGGDVFLNVSEAAVPKDYHLLLWKFVPHDVLVAFFPSGKSSVRGVYVGRIDLLENKHSIKLKNLQKSDSGLYTAIVTATSEEVLAEHKVTVQASVDPVGPVDLTVSMSSDSSSCNLTATCTADGTDINSTFRCAAKTCLQEGGEGPKVTKSGASLHLSLSCSSIVCNHSNQVSWTEKTTEIDHLCPKNAVKSEKSLQLVNTKLPPFISSPMCMKKSLERLIIFIKSGYFANGHKEKNVSAL</sequence>
<dbReference type="PANTHER" id="PTHR12080">
    <property type="entry name" value="SIGNALING LYMPHOCYTIC ACTIVATION MOLECULE"/>
    <property type="match status" value="1"/>
</dbReference>
<evidence type="ECO:0000256" key="1">
    <source>
        <dbReference type="ARBA" id="ARBA00004370"/>
    </source>
</evidence>
<keyword evidence="4" id="KW-0325">Glycoprotein</keyword>
<evidence type="ECO:0000313" key="5">
    <source>
        <dbReference type="Ensembl" id="ENSPFOP00000003252.2"/>
    </source>
</evidence>
<reference evidence="5" key="3">
    <citation type="submission" date="2025-09" db="UniProtKB">
        <authorList>
            <consortium name="Ensembl"/>
        </authorList>
    </citation>
    <scope>IDENTIFICATION</scope>
</reference>
<reference evidence="6" key="1">
    <citation type="submission" date="2013-10" db="EMBL/GenBank/DDBJ databases">
        <authorList>
            <person name="Schartl M."/>
            <person name="Warren W."/>
        </authorList>
    </citation>
    <scope>NUCLEOTIDE SEQUENCE [LARGE SCALE GENOMIC DNA]</scope>
    <source>
        <strain evidence="6">female</strain>
    </source>
</reference>
<dbReference type="Gene3D" id="2.60.40.10">
    <property type="entry name" value="Immunoglobulins"/>
    <property type="match status" value="1"/>
</dbReference>
<name>A0A087XBU9_POEFO</name>
<evidence type="ECO:0000313" key="6">
    <source>
        <dbReference type="Proteomes" id="UP000028760"/>
    </source>
</evidence>
<keyword evidence="6" id="KW-1185">Reference proteome</keyword>
<keyword evidence="3" id="KW-0472">Membrane</keyword>
<dbReference type="OMA" id="LLLWKFV"/>
<dbReference type="eggNOG" id="ENOG502SB7W">
    <property type="taxonomic scope" value="Eukaryota"/>
</dbReference>
<protein>
    <recommendedName>
        <fullName evidence="7">Immunoglobulin V-set domain-containing protein</fullName>
    </recommendedName>
</protein>
<dbReference type="GeneTree" id="ENSGT01000000214758"/>
<comment type="subcellular location">
    <subcellularLocation>
        <location evidence="1">Membrane</location>
    </subcellularLocation>
</comment>
<organism evidence="5 6">
    <name type="scientific">Poecilia formosa</name>
    <name type="common">Amazon molly</name>
    <name type="synonym">Limia formosa</name>
    <dbReference type="NCBI Taxonomy" id="48698"/>
    <lineage>
        <taxon>Eukaryota</taxon>
        <taxon>Metazoa</taxon>
        <taxon>Chordata</taxon>
        <taxon>Craniata</taxon>
        <taxon>Vertebrata</taxon>
        <taxon>Euteleostomi</taxon>
        <taxon>Actinopterygii</taxon>
        <taxon>Neopterygii</taxon>
        <taxon>Teleostei</taxon>
        <taxon>Neoteleostei</taxon>
        <taxon>Acanthomorphata</taxon>
        <taxon>Ovalentaria</taxon>
        <taxon>Atherinomorphae</taxon>
        <taxon>Cyprinodontiformes</taxon>
        <taxon>Poeciliidae</taxon>
        <taxon>Poeciliinae</taxon>
        <taxon>Poecilia</taxon>
    </lineage>
</organism>
<dbReference type="AlphaFoldDB" id="A0A087XBU9"/>
<proteinExistence type="predicted"/>
<evidence type="ECO:0008006" key="7">
    <source>
        <dbReference type="Google" id="ProtNLM"/>
    </source>
</evidence>
<dbReference type="GO" id="GO:0016020">
    <property type="term" value="C:membrane"/>
    <property type="evidence" value="ECO:0007669"/>
    <property type="project" value="UniProtKB-SubCell"/>
</dbReference>
<dbReference type="InterPro" id="IPR036179">
    <property type="entry name" value="Ig-like_dom_sf"/>
</dbReference>
<dbReference type="InterPro" id="IPR015631">
    <property type="entry name" value="CD2/SLAM_rcpt"/>
</dbReference>
<dbReference type="SUPFAM" id="SSF48726">
    <property type="entry name" value="Immunoglobulin"/>
    <property type="match status" value="1"/>
</dbReference>
<evidence type="ECO:0000256" key="2">
    <source>
        <dbReference type="ARBA" id="ARBA00022729"/>
    </source>
</evidence>
<accession>A0A087XBU9</accession>